<dbReference type="SUPFAM" id="SSF81383">
    <property type="entry name" value="F-box domain"/>
    <property type="match status" value="1"/>
</dbReference>
<dbReference type="EMBL" id="JADFTS010000003">
    <property type="protein sequence ID" value="KAF9614176.1"/>
    <property type="molecule type" value="Genomic_DNA"/>
</dbReference>
<evidence type="ECO:0000313" key="2">
    <source>
        <dbReference type="Proteomes" id="UP000631114"/>
    </source>
</evidence>
<proteinExistence type="predicted"/>
<protein>
    <recommendedName>
        <fullName evidence="3">F-box protein</fullName>
    </recommendedName>
</protein>
<organism evidence="1 2">
    <name type="scientific">Coptis chinensis</name>
    <dbReference type="NCBI Taxonomy" id="261450"/>
    <lineage>
        <taxon>Eukaryota</taxon>
        <taxon>Viridiplantae</taxon>
        <taxon>Streptophyta</taxon>
        <taxon>Embryophyta</taxon>
        <taxon>Tracheophyta</taxon>
        <taxon>Spermatophyta</taxon>
        <taxon>Magnoliopsida</taxon>
        <taxon>Ranunculales</taxon>
        <taxon>Ranunculaceae</taxon>
        <taxon>Coptidoideae</taxon>
        <taxon>Coptis</taxon>
    </lineage>
</organism>
<dbReference type="Proteomes" id="UP000631114">
    <property type="component" value="Unassembled WGS sequence"/>
</dbReference>
<dbReference type="AlphaFoldDB" id="A0A835IAC7"/>
<evidence type="ECO:0000313" key="1">
    <source>
        <dbReference type="EMBL" id="KAF9614176.1"/>
    </source>
</evidence>
<dbReference type="Gene3D" id="1.20.1280.50">
    <property type="match status" value="1"/>
</dbReference>
<evidence type="ECO:0008006" key="3">
    <source>
        <dbReference type="Google" id="ProtNLM"/>
    </source>
</evidence>
<reference evidence="1 2" key="1">
    <citation type="submission" date="2020-10" db="EMBL/GenBank/DDBJ databases">
        <title>The Coptis chinensis genome and diversification of protoberbering-type alkaloids.</title>
        <authorList>
            <person name="Wang B."/>
            <person name="Shu S."/>
            <person name="Song C."/>
            <person name="Liu Y."/>
        </authorList>
    </citation>
    <scope>NUCLEOTIDE SEQUENCE [LARGE SCALE GENOMIC DNA]</scope>
    <source>
        <strain evidence="1">HL-2020</strain>
        <tissue evidence="1">Leaf</tissue>
    </source>
</reference>
<gene>
    <name evidence="1" type="ORF">IFM89_015684</name>
</gene>
<accession>A0A835IAC7</accession>
<dbReference type="InterPro" id="IPR036047">
    <property type="entry name" value="F-box-like_dom_sf"/>
</dbReference>
<keyword evidence="2" id="KW-1185">Reference proteome</keyword>
<name>A0A835IAC7_9MAGN</name>
<sequence>MRTRLMRKRVVMEAVEIPDQIWTKILELGINKWILNHPDICSFSMSCKHFNNLSNQNTLWDSLLTLVFPDHTSSLSSQPLVQSSSLKSVYKYQLGLKIAELLSCLDVFRIKSYVTSGRIEHCRAELIEEQDGIQTRSKTARKVKILEELDVREDENNNLRKQIIKNLAHFKKKSDSCSHDNTKEGFEEECEGC</sequence>
<dbReference type="OrthoDB" id="1939488at2759"/>
<comment type="caution">
    <text evidence="1">The sequence shown here is derived from an EMBL/GenBank/DDBJ whole genome shotgun (WGS) entry which is preliminary data.</text>
</comment>